<dbReference type="InterPro" id="IPR036737">
    <property type="entry name" value="OmpA-like_sf"/>
</dbReference>
<comment type="caution">
    <text evidence="11">The sequence shown here is derived from an EMBL/GenBank/DDBJ whole genome shotgun (WGS) entry which is preliminary data.</text>
</comment>
<evidence type="ECO:0000313" key="12">
    <source>
        <dbReference type="Proteomes" id="UP000248311"/>
    </source>
</evidence>
<feature type="compositionally biased region" description="Low complexity" evidence="8">
    <location>
        <begin position="120"/>
        <end position="133"/>
    </location>
</feature>
<organism evidence="11 12">
    <name type="scientific">Pseudoroseicyclus aestuarii</name>
    <dbReference type="NCBI Taxonomy" id="1795041"/>
    <lineage>
        <taxon>Bacteria</taxon>
        <taxon>Pseudomonadati</taxon>
        <taxon>Pseudomonadota</taxon>
        <taxon>Alphaproteobacteria</taxon>
        <taxon>Rhodobacterales</taxon>
        <taxon>Paracoccaceae</taxon>
        <taxon>Pseudoroseicyclus</taxon>
    </lineage>
</organism>
<dbReference type="CDD" id="cd07185">
    <property type="entry name" value="OmpA_C-like"/>
    <property type="match status" value="1"/>
</dbReference>
<evidence type="ECO:0000256" key="6">
    <source>
        <dbReference type="ARBA" id="ARBA00023136"/>
    </source>
</evidence>
<comment type="similarity">
    <text evidence="2">Belongs to the MotB family.</text>
</comment>
<dbReference type="Proteomes" id="UP000248311">
    <property type="component" value="Unassembled WGS sequence"/>
</dbReference>
<evidence type="ECO:0000256" key="7">
    <source>
        <dbReference type="PROSITE-ProRule" id="PRU00473"/>
    </source>
</evidence>
<feature type="compositionally biased region" description="Basic and acidic residues" evidence="8">
    <location>
        <begin position="84"/>
        <end position="96"/>
    </location>
</feature>
<dbReference type="Pfam" id="PF00691">
    <property type="entry name" value="OmpA"/>
    <property type="match status" value="1"/>
</dbReference>
<name>A0A318SRQ8_9RHOB</name>
<gene>
    <name evidence="11" type="ORF">DFP88_102161</name>
</gene>
<dbReference type="OrthoDB" id="7170686at2"/>
<evidence type="ECO:0000256" key="8">
    <source>
        <dbReference type="SAM" id="MobiDB-lite"/>
    </source>
</evidence>
<evidence type="ECO:0000256" key="9">
    <source>
        <dbReference type="SAM" id="Phobius"/>
    </source>
</evidence>
<feature type="region of interest" description="Disordered" evidence="8">
    <location>
        <begin position="82"/>
        <end position="107"/>
    </location>
</feature>
<feature type="region of interest" description="Disordered" evidence="8">
    <location>
        <begin position="119"/>
        <end position="147"/>
    </location>
</feature>
<evidence type="ECO:0000256" key="5">
    <source>
        <dbReference type="ARBA" id="ARBA00022989"/>
    </source>
</evidence>
<evidence type="ECO:0000256" key="2">
    <source>
        <dbReference type="ARBA" id="ARBA00008914"/>
    </source>
</evidence>
<reference evidence="11 12" key="1">
    <citation type="submission" date="2018-06" db="EMBL/GenBank/DDBJ databases">
        <title>Genomic Encyclopedia of Type Strains, Phase III (KMG-III): the genomes of soil and plant-associated and newly described type strains.</title>
        <authorList>
            <person name="Whitman W."/>
        </authorList>
    </citation>
    <scope>NUCLEOTIDE SEQUENCE [LARGE SCALE GENOMIC DNA]</scope>
    <source>
        <strain evidence="11 12">CECT 9025</strain>
    </source>
</reference>
<dbReference type="GO" id="GO:0005886">
    <property type="term" value="C:plasma membrane"/>
    <property type="evidence" value="ECO:0007669"/>
    <property type="project" value="UniProtKB-SubCell"/>
</dbReference>
<proteinExistence type="inferred from homology"/>
<dbReference type="RefSeq" id="WP_110813469.1">
    <property type="nucleotide sequence ID" value="NZ_QJTE01000002.1"/>
</dbReference>
<dbReference type="SUPFAM" id="SSF103088">
    <property type="entry name" value="OmpA-like"/>
    <property type="match status" value="1"/>
</dbReference>
<keyword evidence="5 9" id="KW-1133">Transmembrane helix</keyword>
<comment type="subcellular location">
    <subcellularLocation>
        <location evidence="1">Cell membrane</location>
        <topology evidence="1">Single-pass membrane protein</topology>
    </subcellularLocation>
</comment>
<dbReference type="InterPro" id="IPR050330">
    <property type="entry name" value="Bact_OuterMem_StrucFunc"/>
</dbReference>
<dbReference type="AlphaFoldDB" id="A0A318SRQ8"/>
<dbReference type="Pfam" id="PF13677">
    <property type="entry name" value="MotB_plug"/>
    <property type="match status" value="1"/>
</dbReference>
<evidence type="ECO:0000256" key="3">
    <source>
        <dbReference type="ARBA" id="ARBA00022475"/>
    </source>
</evidence>
<protein>
    <submittedName>
        <fullName evidence="11">Chemotaxis protein MotB</fullName>
    </submittedName>
</protein>
<feature type="transmembrane region" description="Helical" evidence="9">
    <location>
        <begin position="28"/>
        <end position="47"/>
    </location>
</feature>
<evidence type="ECO:0000259" key="10">
    <source>
        <dbReference type="PROSITE" id="PS51123"/>
    </source>
</evidence>
<dbReference type="InterPro" id="IPR006665">
    <property type="entry name" value="OmpA-like"/>
</dbReference>
<sequence>MQRNRPIIIRRTEEDGHEHHHHGGGWKVAYADFMTAMMAFFLIMWIITASDEKQLHSLAEYFTPSIVFADGAGSGLLPDEAAEAEDKAPADAEGREGQPLSPSFGAESPLRVFDSRLREQPATPQEEAAEQPAGTEDGQEQAAERQERLTEIARDIFEAVAAQPRLADLAQNLRFAVTEEGLQIEVVDDAGRSMFPSGSAVMEATTRALLSEIGAAIRALPYPIEVTGHTDAVPFSGGSRRDNWALSADRANATRQALTRAGVDSGRFGRISGLAATQPLDPVRPEAPENRRIGILLRDGTKDAVAQGAPEAR</sequence>
<dbReference type="InterPro" id="IPR025713">
    <property type="entry name" value="MotB-like_N_dom"/>
</dbReference>
<keyword evidence="3" id="KW-1003">Cell membrane</keyword>
<evidence type="ECO:0000313" key="11">
    <source>
        <dbReference type="EMBL" id="PYE84363.1"/>
    </source>
</evidence>
<keyword evidence="6 7" id="KW-0472">Membrane</keyword>
<dbReference type="PROSITE" id="PS51123">
    <property type="entry name" value="OMPA_2"/>
    <property type="match status" value="1"/>
</dbReference>
<feature type="domain" description="OmpA-like" evidence="10">
    <location>
        <begin position="182"/>
        <end position="301"/>
    </location>
</feature>
<evidence type="ECO:0000256" key="1">
    <source>
        <dbReference type="ARBA" id="ARBA00004162"/>
    </source>
</evidence>
<dbReference type="PANTHER" id="PTHR30329:SF21">
    <property type="entry name" value="LIPOPROTEIN YIAD-RELATED"/>
    <property type="match status" value="1"/>
</dbReference>
<dbReference type="EMBL" id="QJTE01000002">
    <property type="protein sequence ID" value="PYE84363.1"/>
    <property type="molecule type" value="Genomic_DNA"/>
</dbReference>
<keyword evidence="12" id="KW-1185">Reference proteome</keyword>
<accession>A0A318SRQ8</accession>
<dbReference type="Gene3D" id="3.30.1330.60">
    <property type="entry name" value="OmpA-like domain"/>
    <property type="match status" value="1"/>
</dbReference>
<dbReference type="PANTHER" id="PTHR30329">
    <property type="entry name" value="STATOR ELEMENT OF FLAGELLAR MOTOR COMPLEX"/>
    <property type="match status" value="1"/>
</dbReference>
<keyword evidence="4 9" id="KW-0812">Transmembrane</keyword>
<evidence type="ECO:0000256" key="4">
    <source>
        <dbReference type="ARBA" id="ARBA00022692"/>
    </source>
</evidence>